<evidence type="ECO:0000313" key="1">
    <source>
        <dbReference type="EMBL" id="QID06462.1"/>
    </source>
</evidence>
<organism evidence="1">
    <name type="scientific">Borely moumouvirus</name>
    <dbReference type="NCBI Taxonomy" id="2712067"/>
    <lineage>
        <taxon>Viruses</taxon>
        <taxon>Varidnaviria</taxon>
        <taxon>Bamfordvirae</taxon>
        <taxon>Nucleocytoviricota</taxon>
        <taxon>Megaviricetes</taxon>
        <taxon>Imitervirales</taxon>
        <taxon>Mimiviridae</taxon>
        <taxon>Megamimivirinae</taxon>
        <taxon>Moumouvirus</taxon>
    </lineage>
</organism>
<reference evidence="1" key="1">
    <citation type="submission" date="2019-07" db="EMBL/GenBank/DDBJ databases">
        <title>The discovery of a new lineage B mimivirus raises questions about particles surface fibrils.</title>
        <authorList>
            <person name="Silva L.K.S."/>
            <person name="Rodrigues R.A.L."/>
            <person name="Andrade A.C.S.P."/>
            <person name="Hikida H."/>
            <person name="Andreani J."/>
            <person name="Levasseur A."/>
            <person name="La Scola B."/>
            <person name="Abrahao J.S."/>
        </authorList>
    </citation>
    <scope>NUCLEOTIDE SEQUENCE</scope>
    <source>
        <strain evidence="1">B60</strain>
    </source>
</reference>
<name>A0A6G6ACA5_9VIRU</name>
<dbReference type="EMBL" id="MN175499">
    <property type="protein sequence ID" value="QID06462.1"/>
    <property type="molecule type" value="Genomic_DNA"/>
</dbReference>
<accession>A0A6G6ACA5</accession>
<protein>
    <submittedName>
        <fullName evidence="1">Uncharacterized protein</fullName>
    </submittedName>
</protein>
<proteinExistence type="predicted"/>
<sequence length="60" mass="6561">MESLSQPISVEQFKTQVLGPMASMIGKLTWGNGIFTLNGNKVLVKDGMIIEQAIDNPKKI</sequence>